<gene>
    <name evidence="6" type="primary">lipB</name>
    <name evidence="8" type="ORF">BECKLFY1418A_GA0070994_10131</name>
</gene>
<comment type="function">
    <text evidence="5 6">Catalyzes the transfer of endogenously produced octanoic acid from octanoyl-acyl-carrier-protein onto the lipoyl domains of lipoate-dependent enzymes. Lipoyl-ACP can also act as a substrate although octanoyl-ACP is likely to be the physiological substrate.</text>
</comment>
<evidence type="ECO:0000256" key="5">
    <source>
        <dbReference type="ARBA" id="ARBA00024732"/>
    </source>
</evidence>
<feature type="active site" description="Acyl-thioester intermediate" evidence="6">
    <location>
        <position position="236"/>
    </location>
</feature>
<feature type="binding site" evidence="6">
    <location>
        <begin position="218"/>
        <end position="220"/>
    </location>
    <ligand>
        <name>substrate</name>
    </ligand>
</feature>
<dbReference type="InterPro" id="IPR045864">
    <property type="entry name" value="aa-tRNA-synth_II/BPL/LPL"/>
</dbReference>
<evidence type="ECO:0000313" key="8">
    <source>
        <dbReference type="EMBL" id="VFJ90700.1"/>
    </source>
</evidence>
<dbReference type="InterPro" id="IPR004143">
    <property type="entry name" value="BPL_LPL_catalytic"/>
</dbReference>
<evidence type="ECO:0000256" key="4">
    <source>
        <dbReference type="ARBA" id="ARBA00023315"/>
    </source>
</evidence>
<dbReference type="PROSITE" id="PS01313">
    <property type="entry name" value="LIPB"/>
    <property type="match status" value="1"/>
</dbReference>
<dbReference type="PANTHER" id="PTHR10993:SF7">
    <property type="entry name" value="LIPOYLTRANSFERASE 2, MITOCHONDRIAL-RELATED"/>
    <property type="match status" value="1"/>
</dbReference>
<feature type="domain" description="BPL/LPL catalytic" evidence="7">
    <location>
        <begin position="99"/>
        <end position="274"/>
    </location>
</feature>
<dbReference type="PANTHER" id="PTHR10993">
    <property type="entry name" value="OCTANOYLTRANSFERASE"/>
    <property type="match status" value="1"/>
</dbReference>
<feature type="site" description="Lowers pKa of active site Cys" evidence="6">
    <location>
        <position position="202"/>
    </location>
</feature>
<comment type="catalytic activity">
    <reaction evidence="6">
        <text>octanoyl-[ACP] + L-lysyl-[protein] = N(6)-octanoyl-L-lysyl-[protein] + holo-[ACP] + H(+)</text>
        <dbReference type="Rhea" id="RHEA:17665"/>
        <dbReference type="Rhea" id="RHEA-COMP:9636"/>
        <dbReference type="Rhea" id="RHEA-COMP:9685"/>
        <dbReference type="Rhea" id="RHEA-COMP:9752"/>
        <dbReference type="Rhea" id="RHEA-COMP:9928"/>
        <dbReference type="ChEBI" id="CHEBI:15378"/>
        <dbReference type="ChEBI" id="CHEBI:29969"/>
        <dbReference type="ChEBI" id="CHEBI:64479"/>
        <dbReference type="ChEBI" id="CHEBI:78463"/>
        <dbReference type="ChEBI" id="CHEBI:78809"/>
        <dbReference type="EC" id="2.3.1.181"/>
    </reaction>
</comment>
<feature type="binding site" evidence="6">
    <location>
        <begin position="205"/>
        <end position="207"/>
    </location>
    <ligand>
        <name>substrate</name>
    </ligand>
</feature>
<comment type="miscellaneous">
    <text evidence="6">In the reaction, the free carboxyl group of octanoic acid is attached via an amide linkage to the epsilon-amino group of a specific lysine residue of lipoyl domains of lipoate-dependent enzymes.</text>
</comment>
<keyword evidence="3 6" id="KW-0808">Transferase</keyword>
<proteinExistence type="inferred from homology"/>
<evidence type="ECO:0000259" key="7">
    <source>
        <dbReference type="PROSITE" id="PS51733"/>
    </source>
</evidence>
<keyword evidence="4 6" id="KW-0012">Acyltransferase</keyword>
<organism evidence="8">
    <name type="scientific">Candidatus Kentrum sp. LFY</name>
    <dbReference type="NCBI Taxonomy" id="2126342"/>
    <lineage>
        <taxon>Bacteria</taxon>
        <taxon>Pseudomonadati</taxon>
        <taxon>Pseudomonadota</taxon>
        <taxon>Gammaproteobacteria</taxon>
        <taxon>Candidatus Kentrum</taxon>
    </lineage>
</organism>
<dbReference type="FunFam" id="3.30.930.10:FF:000020">
    <property type="entry name" value="Octanoyltransferase"/>
    <property type="match status" value="1"/>
</dbReference>
<dbReference type="SUPFAM" id="SSF55681">
    <property type="entry name" value="Class II aaRS and biotin synthetases"/>
    <property type="match status" value="1"/>
</dbReference>
<accession>A0A450UDV8</accession>
<evidence type="ECO:0000256" key="3">
    <source>
        <dbReference type="ARBA" id="ARBA00022679"/>
    </source>
</evidence>
<evidence type="ECO:0000256" key="2">
    <source>
        <dbReference type="ARBA" id="ARBA00022490"/>
    </source>
</evidence>
<dbReference type="GO" id="GO:0009249">
    <property type="term" value="P:protein lipoylation"/>
    <property type="evidence" value="ECO:0007669"/>
    <property type="project" value="InterPro"/>
</dbReference>
<dbReference type="GO" id="GO:0033819">
    <property type="term" value="F:lipoyl(octanoyl) transferase activity"/>
    <property type="evidence" value="ECO:0007669"/>
    <property type="project" value="UniProtKB-EC"/>
</dbReference>
<dbReference type="GO" id="GO:0005737">
    <property type="term" value="C:cytoplasm"/>
    <property type="evidence" value="ECO:0007669"/>
    <property type="project" value="UniProtKB-SubCell"/>
</dbReference>
<evidence type="ECO:0000256" key="6">
    <source>
        <dbReference type="HAMAP-Rule" id="MF_00013"/>
    </source>
</evidence>
<name>A0A450UDV8_9GAMM</name>
<dbReference type="EMBL" id="CAADFH010000013">
    <property type="protein sequence ID" value="VFJ90700.1"/>
    <property type="molecule type" value="Genomic_DNA"/>
</dbReference>
<sequence>MFSSINESSSRGGLVVPGSEGLPCSFPTRLHNWIEFYKAPIPAYQTPIMVHRFEAKLSWMGNSNRPLTTNTAILPRHLGLVDYETAWHAMRSFTDARDSDTADELWLLEHPAVFTLGQAARPEHLKNPQSIPVIHTDRGGQVTYHGPGQLVAYVLFDLDRRQIGIRRLVEILENSVIGLLSEAGIRSGGKKGAPGVYVQGRKLAALGLRVRRGCCYHGLSLNVEMDLTPFQWIDPCGYPGLSVTQLRDLGVSWGMEETASLFMRHLLTELEIKG</sequence>
<dbReference type="EC" id="2.3.1.181" evidence="6"/>
<evidence type="ECO:0000256" key="1">
    <source>
        <dbReference type="ARBA" id="ARBA00004821"/>
    </source>
</evidence>
<dbReference type="InterPro" id="IPR000544">
    <property type="entry name" value="Octanoyltransferase"/>
</dbReference>
<dbReference type="PROSITE" id="PS51733">
    <property type="entry name" value="BPL_LPL_CATALYTIC"/>
    <property type="match status" value="1"/>
</dbReference>
<feature type="binding site" evidence="6">
    <location>
        <begin position="138"/>
        <end position="145"/>
    </location>
    <ligand>
        <name>substrate</name>
    </ligand>
</feature>
<dbReference type="Gene3D" id="3.30.930.10">
    <property type="entry name" value="Bira Bifunctional Protein, Domain 2"/>
    <property type="match status" value="1"/>
</dbReference>
<comment type="pathway">
    <text evidence="1 6">Protein modification; protein lipoylation via endogenous pathway; protein N(6)-(lipoyl)lysine from octanoyl-[acyl-carrier-protein]: step 1/2.</text>
</comment>
<comment type="subcellular location">
    <subcellularLocation>
        <location evidence="6">Cytoplasm</location>
    </subcellularLocation>
</comment>
<dbReference type="NCBIfam" id="TIGR00214">
    <property type="entry name" value="lipB"/>
    <property type="match status" value="1"/>
</dbReference>
<dbReference type="HAMAP" id="MF_00013">
    <property type="entry name" value="LipB"/>
    <property type="match status" value="1"/>
</dbReference>
<dbReference type="CDD" id="cd16444">
    <property type="entry name" value="LipB"/>
    <property type="match status" value="1"/>
</dbReference>
<comment type="similarity">
    <text evidence="6">Belongs to the LipB family.</text>
</comment>
<dbReference type="NCBIfam" id="NF010922">
    <property type="entry name" value="PRK14342.1"/>
    <property type="match status" value="1"/>
</dbReference>
<keyword evidence="2 6" id="KW-0963">Cytoplasm</keyword>
<dbReference type="Pfam" id="PF21948">
    <property type="entry name" value="LplA-B_cat"/>
    <property type="match status" value="1"/>
</dbReference>
<dbReference type="InterPro" id="IPR020605">
    <property type="entry name" value="Octanoyltransferase_CS"/>
</dbReference>
<reference evidence="8" key="1">
    <citation type="submission" date="2019-02" db="EMBL/GenBank/DDBJ databases">
        <authorList>
            <person name="Gruber-Vodicka R. H."/>
            <person name="Seah K. B. B."/>
        </authorList>
    </citation>
    <scope>NUCLEOTIDE SEQUENCE</scope>
    <source>
        <strain evidence="8">BECK_M6</strain>
    </source>
</reference>
<protein>
    <recommendedName>
        <fullName evidence="6">Octanoyltransferase</fullName>
        <ecNumber evidence="6">2.3.1.181</ecNumber>
    </recommendedName>
    <alternativeName>
        <fullName evidence="6">Lipoate-protein ligase B</fullName>
    </alternativeName>
    <alternativeName>
        <fullName evidence="6">Lipoyl/octanoyl transferase</fullName>
    </alternativeName>
    <alternativeName>
        <fullName evidence="6">Octanoyl-[acyl-carrier-protein]-protein N-octanoyltransferase</fullName>
    </alternativeName>
</protein>
<dbReference type="UniPathway" id="UPA00538">
    <property type="reaction ID" value="UER00592"/>
</dbReference>
<dbReference type="AlphaFoldDB" id="A0A450UDV8"/>